<dbReference type="AlphaFoldDB" id="A0A0L6VGX0"/>
<proteinExistence type="predicted"/>
<accession>A0A0L6VGX0</accession>
<feature type="compositionally biased region" description="Basic and acidic residues" evidence="1">
    <location>
        <begin position="11"/>
        <end position="20"/>
    </location>
</feature>
<dbReference type="Proteomes" id="UP000037035">
    <property type="component" value="Unassembled WGS sequence"/>
</dbReference>
<organism evidence="3 4">
    <name type="scientific">Puccinia sorghi</name>
    <dbReference type="NCBI Taxonomy" id="27349"/>
    <lineage>
        <taxon>Eukaryota</taxon>
        <taxon>Fungi</taxon>
        <taxon>Dikarya</taxon>
        <taxon>Basidiomycota</taxon>
        <taxon>Pucciniomycotina</taxon>
        <taxon>Pucciniomycetes</taxon>
        <taxon>Pucciniales</taxon>
        <taxon>Pucciniaceae</taxon>
        <taxon>Puccinia</taxon>
    </lineage>
</organism>
<protein>
    <submittedName>
        <fullName evidence="3">Uncharacterized protein</fullName>
    </submittedName>
</protein>
<dbReference type="EMBL" id="LAVV01006458">
    <property type="protein sequence ID" value="KNZ59812.1"/>
    <property type="molecule type" value="Genomic_DNA"/>
</dbReference>
<reference evidence="3 4" key="1">
    <citation type="submission" date="2015-08" db="EMBL/GenBank/DDBJ databases">
        <title>Next Generation Sequencing and Analysis of the Genome of Puccinia sorghi L Schw, the Causal Agent of Maize Common Rust.</title>
        <authorList>
            <person name="Rochi L."/>
            <person name="Burguener G."/>
            <person name="Darino M."/>
            <person name="Turjanski A."/>
            <person name="Kreff E."/>
            <person name="Dieguez M.J."/>
            <person name="Sacco F."/>
        </authorList>
    </citation>
    <scope>NUCLEOTIDE SEQUENCE [LARGE SCALE GENOMIC DNA]</scope>
    <source>
        <strain evidence="3 4">RO10H11247</strain>
    </source>
</reference>
<keyword evidence="2" id="KW-1133">Transmembrane helix</keyword>
<feature type="region of interest" description="Disordered" evidence="1">
    <location>
        <begin position="1"/>
        <end position="20"/>
    </location>
</feature>
<evidence type="ECO:0000256" key="1">
    <source>
        <dbReference type="SAM" id="MobiDB-lite"/>
    </source>
</evidence>
<name>A0A0L6VGX0_9BASI</name>
<keyword evidence="4" id="KW-1185">Reference proteome</keyword>
<keyword evidence="2" id="KW-0472">Membrane</keyword>
<gene>
    <name evidence="3" type="ORF">VP01_1659g3</name>
</gene>
<feature type="transmembrane region" description="Helical" evidence="2">
    <location>
        <begin position="234"/>
        <end position="254"/>
    </location>
</feature>
<comment type="caution">
    <text evidence="3">The sequence shown here is derived from an EMBL/GenBank/DDBJ whole genome shotgun (WGS) entry which is preliminary data.</text>
</comment>
<keyword evidence="2" id="KW-0812">Transmembrane</keyword>
<evidence type="ECO:0000313" key="3">
    <source>
        <dbReference type="EMBL" id="KNZ59812.1"/>
    </source>
</evidence>
<evidence type="ECO:0000313" key="4">
    <source>
        <dbReference type="Proteomes" id="UP000037035"/>
    </source>
</evidence>
<dbReference type="VEuPathDB" id="FungiDB:VP01_1659g3"/>
<sequence>MKKIKRISGMSREEKKEEKSNRLEWGISQMECKKSFTTTSRMMWPLLLPGVYLYGGELMPTTILQLGCTSFSHTPSAINISSWKIVQGKAGSSAEPIMFMSQLGVSACQLQAVEQVFFLKCKVVFFRLGFNLIYHHHPTASSGFNTIMVLPDAQPVSRFFGRECFSRCFLVLYNHHDAVRLLAKLSQETQFFDHDLHSKCKCSRCTCQRSLMSSLQHVHIAFTLGLVHNTHMTAVLVFFFPCTLSPVGLIIHVIKKKMYLFGWTIVNFTEENNVHWLVSYNEISSLSDMLDGYELKMVASSSLNLERMRKFISCDAVDKVGGKAPIVRVQPRAVGSNTTSKSGREKK</sequence>
<evidence type="ECO:0000256" key="2">
    <source>
        <dbReference type="SAM" id="Phobius"/>
    </source>
</evidence>